<reference evidence="2" key="1">
    <citation type="submission" date="2020-08" db="EMBL/GenBank/DDBJ databases">
        <title>Genome sequencing and assembly of the red palm weevil Rhynchophorus ferrugineus.</title>
        <authorList>
            <person name="Dias G.B."/>
            <person name="Bergman C.M."/>
            <person name="Manee M."/>
        </authorList>
    </citation>
    <scope>NUCLEOTIDE SEQUENCE</scope>
    <source>
        <strain evidence="2">AA-2017</strain>
        <tissue evidence="2">Whole larva</tissue>
    </source>
</reference>
<dbReference type="InterPro" id="IPR036728">
    <property type="entry name" value="PBP_GOBP_sf"/>
</dbReference>
<dbReference type="GO" id="GO:0005549">
    <property type="term" value="F:odorant binding"/>
    <property type="evidence" value="ECO:0007669"/>
    <property type="project" value="InterPro"/>
</dbReference>
<evidence type="ECO:0000256" key="1">
    <source>
        <dbReference type="SAM" id="SignalP"/>
    </source>
</evidence>
<evidence type="ECO:0000313" key="2">
    <source>
        <dbReference type="EMBL" id="KAF7267202.1"/>
    </source>
</evidence>
<sequence length="175" mass="20376">MKESFILCMAFIILNNVSGICERPNTMTEAEDGCWTKKVEIIDRIQYSTKSVLNFARKKLGFSVEEQNTPQKCEYYQCIFNDLKMLNGNGYPNYDQIVHWIDNNIIYNHAKEIYERLNSCNRALSESISNNQYFTGDLNSTLQDNPTNELQSTCDTLQEFMKCLSIVNCQIFRFP</sequence>
<dbReference type="Proteomes" id="UP000625711">
    <property type="component" value="Unassembled WGS sequence"/>
</dbReference>
<organism evidence="2 3">
    <name type="scientific">Rhynchophorus ferrugineus</name>
    <name type="common">Red palm weevil</name>
    <name type="synonym">Curculio ferrugineus</name>
    <dbReference type="NCBI Taxonomy" id="354439"/>
    <lineage>
        <taxon>Eukaryota</taxon>
        <taxon>Metazoa</taxon>
        <taxon>Ecdysozoa</taxon>
        <taxon>Arthropoda</taxon>
        <taxon>Hexapoda</taxon>
        <taxon>Insecta</taxon>
        <taxon>Pterygota</taxon>
        <taxon>Neoptera</taxon>
        <taxon>Endopterygota</taxon>
        <taxon>Coleoptera</taxon>
        <taxon>Polyphaga</taxon>
        <taxon>Cucujiformia</taxon>
        <taxon>Curculionidae</taxon>
        <taxon>Dryophthorinae</taxon>
        <taxon>Rhynchophorus</taxon>
    </lineage>
</organism>
<accession>A0A834HUA2</accession>
<dbReference type="EMBL" id="JAACXV010014451">
    <property type="protein sequence ID" value="KAF7267202.1"/>
    <property type="molecule type" value="Genomic_DNA"/>
</dbReference>
<feature type="chain" id="PRO_5032571304" evidence="1">
    <location>
        <begin position="20"/>
        <end position="175"/>
    </location>
</feature>
<dbReference type="Gene3D" id="1.10.238.20">
    <property type="entry name" value="Pheromone/general odorant binding protein domain"/>
    <property type="match status" value="1"/>
</dbReference>
<dbReference type="OrthoDB" id="6693186at2759"/>
<comment type="caution">
    <text evidence="2">The sequence shown here is derived from an EMBL/GenBank/DDBJ whole genome shotgun (WGS) entry which is preliminary data.</text>
</comment>
<keyword evidence="3" id="KW-1185">Reference proteome</keyword>
<name>A0A834HUA2_RHYFE</name>
<proteinExistence type="predicted"/>
<keyword evidence="1" id="KW-0732">Signal</keyword>
<gene>
    <name evidence="2" type="ORF">GWI33_019535</name>
</gene>
<protein>
    <submittedName>
        <fullName evidence="2">Uncharacterized protein</fullName>
    </submittedName>
</protein>
<evidence type="ECO:0000313" key="3">
    <source>
        <dbReference type="Proteomes" id="UP000625711"/>
    </source>
</evidence>
<feature type="signal peptide" evidence="1">
    <location>
        <begin position="1"/>
        <end position="19"/>
    </location>
</feature>
<dbReference type="AlphaFoldDB" id="A0A834HUA2"/>
<dbReference type="SUPFAM" id="SSF47565">
    <property type="entry name" value="Insect pheromone/odorant-binding proteins"/>
    <property type="match status" value="1"/>
</dbReference>